<dbReference type="GO" id="GO:0008410">
    <property type="term" value="F:CoA-transferase activity"/>
    <property type="evidence" value="ECO:0007669"/>
    <property type="project" value="InterPro"/>
</dbReference>
<dbReference type="Pfam" id="PF01144">
    <property type="entry name" value="CoA_trans"/>
    <property type="match status" value="1"/>
</dbReference>
<reference evidence="1" key="1">
    <citation type="submission" date="2022-01" db="EMBL/GenBank/DDBJ databases">
        <title>Genome sequnece data of strain Bradyrhizobium sp. nov.</title>
        <authorList>
            <person name="Zhang J."/>
        </authorList>
    </citation>
    <scope>NUCLEOTIDE SEQUENCE</scope>
    <source>
        <strain evidence="1">WYCCWR 13023</strain>
    </source>
</reference>
<dbReference type="PANTHER" id="PTHR43293:SF1">
    <property type="entry name" value="ACETATE COA-TRANSFERASE YDIF"/>
    <property type="match status" value="1"/>
</dbReference>
<dbReference type="Gene3D" id="3.40.1080.10">
    <property type="entry name" value="Glutaconate Coenzyme A-transferase"/>
    <property type="match status" value="2"/>
</dbReference>
<dbReference type="InterPro" id="IPR004165">
    <property type="entry name" value="CoA_trans_fam_I"/>
</dbReference>
<keyword evidence="1" id="KW-0808">Transferase</keyword>
<gene>
    <name evidence="1" type="ORF">L6654_28765</name>
</gene>
<proteinExistence type="predicted"/>
<accession>A0A9X1UB37</accession>
<name>A0A9X1UB37_9BRAD</name>
<dbReference type="EMBL" id="JAKLTY010000022">
    <property type="protein sequence ID" value="MCG2630631.1"/>
    <property type="molecule type" value="Genomic_DNA"/>
</dbReference>
<dbReference type="PANTHER" id="PTHR43293">
    <property type="entry name" value="ACETATE COA-TRANSFERASE YDIF"/>
    <property type="match status" value="1"/>
</dbReference>
<evidence type="ECO:0000313" key="2">
    <source>
        <dbReference type="Proteomes" id="UP001139054"/>
    </source>
</evidence>
<dbReference type="RefSeq" id="WP_237891438.1">
    <property type="nucleotide sequence ID" value="NZ_JAKLTY010000022.1"/>
</dbReference>
<sequence length="679" mass="74029">MSQHPALAYLPNSEKGKIVTAAEAVMLIRDGDTVATGGFVGIGFAEEIAIALEELYLANEDDAPYTQGKPRNLTLVYAAGQGDGKHRGLNHFAHEGLVRRVIGGHWGLAPKLQQLAIANQIEAYNLPQGVITHLFRDIAAHRPAHITRVGIGTFVDPRHGGGKLNARTTEDMVELITLRGEECLLYRTFPINIGIIRATTGDPDGNLTMEKEALTLEALAIAMAAHNSGGIVIAQVERVAESGSLNPRQVKIPGVLVDCVVVAKPEHHWQTFGTQYNPAFSSEIKVRTTSLPEMPMSERKIIARRAAFELKANSVVNLGIGMPEGIASVANEERIIDLITLTAEPGVIGGIPASGIDFGAAINTQAVIDQPYQFDFYDGGGLDAAFLGLAQVDRTGNLNVSKFGPKLAGAGGFINISQNAKEVVFVGTFAAGRQRIAVNDGKLAVVEEAKSRKFVDHVEHVTFSGPFAATRGQRVLYVTERCVFALRPDGLELTEVAPGIDIERDILRLMDFKPLIPREPTLMDARIFRDGPMDLRERLLTIPLDQRFALDEQQNLFFINLERYPLRSKADIDAIARIVEARLTPLGRKVYAIVNYDNFSILPELLDDYSAMVRSLVDRFYTGVSRYTTSGFLRIKLGEALKKRGVAPHIFESAEEARTDWQIEAGGANGGTRLAARQG</sequence>
<organism evidence="1 2">
    <name type="scientific">Bradyrhizobium zhengyangense</name>
    <dbReference type="NCBI Taxonomy" id="2911009"/>
    <lineage>
        <taxon>Bacteria</taxon>
        <taxon>Pseudomonadati</taxon>
        <taxon>Pseudomonadota</taxon>
        <taxon>Alphaproteobacteria</taxon>
        <taxon>Hyphomicrobiales</taxon>
        <taxon>Nitrobacteraceae</taxon>
        <taxon>Bradyrhizobium</taxon>
    </lineage>
</organism>
<dbReference type="SMART" id="SM00882">
    <property type="entry name" value="CoA_trans"/>
    <property type="match status" value="2"/>
</dbReference>
<dbReference type="Proteomes" id="UP001139054">
    <property type="component" value="Unassembled WGS sequence"/>
</dbReference>
<dbReference type="AlphaFoldDB" id="A0A9X1UB37"/>
<dbReference type="InterPro" id="IPR037171">
    <property type="entry name" value="NagB/RpiA_transferase-like"/>
</dbReference>
<dbReference type="SUPFAM" id="SSF100950">
    <property type="entry name" value="NagB/RpiA/CoA transferase-like"/>
    <property type="match status" value="2"/>
</dbReference>
<evidence type="ECO:0000313" key="1">
    <source>
        <dbReference type="EMBL" id="MCG2630631.1"/>
    </source>
</evidence>
<comment type="caution">
    <text evidence="1">The sequence shown here is derived from an EMBL/GenBank/DDBJ whole genome shotgun (WGS) entry which is preliminary data.</text>
</comment>
<protein>
    <submittedName>
        <fullName evidence="1">Acyl CoA:acetate/3-ketoacid CoA transferase</fullName>
    </submittedName>
</protein>